<dbReference type="SUPFAM" id="SSF50129">
    <property type="entry name" value="GroES-like"/>
    <property type="match status" value="1"/>
</dbReference>
<evidence type="ECO:0000256" key="5">
    <source>
        <dbReference type="ARBA" id="ARBA00023002"/>
    </source>
</evidence>
<dbReference type="Gene3D" id="3.40.50.720">
    <property type="entry name" value="NAD(P)-binding Rossmann-like Domain"/>
    <property type="match status" value="1"/>
</dbReference>
<dbReference type="Proteomes" id="UP000294225">
    <property type="component" value="Unassembled WGS sequence"/>
</dbReference>
<evidence type="ECO:0000256" key="7">
    <source>
        <dbReference type="RuleBase" id="RU361277"/>
    </source>
</evidence>
<dbReference type="InterPro" id="IPR011032">
    <property type="entry name" value="GroES-like_sf"/>
</dbReference>
<evidence type="ECO:0000256" key="6">
    <source>
        <dbReference type="ARBA" id="ARBA00048262"/>
    </source>
</evidence>
<dbReference type="Pfam" id="PF00107">
    <property type="entry name" value="ADH_zinc_N"/>
    <property type="match status" value="1"/>
</dbReference>
<protein>
    <submittedName>
        <fullName evidence="9">Alcohol dehydrogenase</fullName>
    </submittedName>
</protein>
<dbReference type="InterPro" id="IPR002328">
    <property type="entry name" value="ADH_Zn_CS"/>
</dbReference>
<keyword evidence="4 7" id="KW-0862">Zinc</keyword>
<name>A0A4R0IXS6_9ACTN</name>
<evidence type="ECO:0000256" key="3">
    <source>
        <dbReference type="ARBA" id="ARBA00022723"/>
    </source>
</evidence>
<keyword evidence="5" id="KW-0560">Oxidoreductase</keyword>
<comment type="catalytic activity">
    <reaction evidence="6">
        <text>a primary alcohol + NADP(+) = an aldehyde + NADPH + H(+)</text>
        <dbReference type="Rhea" id="RHEA:15937"/>
        <dbReference type="ChEBI" id="CHEBI:15378"/>
        <dbReference type="ChEBI" id="CHEBI:15734"/>
        <dbReference type="ChEBI" id="CHEBI:17478"/>
        <dbReference type="ChEBI" id="CHEBI:57783"/>
        <dbReference type="ChEBI" id="CHEBI:58349"/>
        <dbReference type="EC" id="1.1.1.2"/>
    </reaction>
</comment>
<evidence type="ECO:0000259" key="8">
    <source>
        <dbReference type="SMART" id="SM00829"/>
    </source>
</evidence>
<comment type="similarity">
    <text evidence="2 7">Belongs to the zinc-containing alcohol dehydrogenase family.</text>
</comment>
<dbReference type="InterPro" id="IPR013149">
    <property type="entry name" value="ADH-like_C"/>
</dbReference>
<dbReference type="Gene3D" id="3.90.180.10">
    <property type="entry name" value="Medium-chain alcohol dehydrogenases, catalytic domain"/>
    <property type="match status" value="1"/>
</dbReference>
<dbReference type="RefSeq" id="WP_131498204.1">
    <property type="nucleotide sequence ID" value="NZ_SJKC01000003.1"/>
</dbReference>
<dbReference type="SUPFAM" id="SSF51735">
    <property type="entry name" value="NAD(P)-binding Rossmann-fold domains"/>
    <property type="match status" value="1"/>
</dbReference>
<evidence type="ECO:0000256" key="1">
    <source>
        <dbReference type="ARBA" id="ARBA00001947"/>
    </source>
</evidence>
<dbReference type="GO" id="GO:0004022">
    <property type="term" value="F:alcohol dehydrogenase (NAD+) activity"/>
    <property type="evidence" value="ECO:0007669"/>
    <property type="project" value="TreeGrafter"/>
</dbReference>
<keyword evidence="3 7" id="KW-0479">Metal-binding</keyword>
<dbReference type="PANTHER" id="PTHR42940:SF7">
    <property type="entry name" value="ALCOHOL DEHYDROGENASE-LIKE N-TERMINAL DOMAIN-CONTAINING PROTEIN"/>
    <property type="match status" value="1"/>
</dbReference>
<organism evidence="9 10">
    <name type="scientific">Kribbella speibonae</name>
    <dbReference type="NCBI Taxonomy" id="1572660"/>
    <lineage>
        <taxon>Bacteria</taxon>
        <taxon>Bacillati</taxon>
        <taxon>Actinomycetota</taxon>
        <taxon>Actinomycetes</taxon>
        <taxon>Propionibacteriales</taxon>
        <taxon>Kribbellaceae</taxon>
        <taxon>Kribbella</taxon>
    </lineage>
</organism>
<dbReference type="Pfam" id="PF08240">
    <property type="entry name" value="ADH_N"/>
    <property type="match status" value="1"/>
</dbReference>
<dbReference type="InterPro" id="IPR013154">
    <property type="entry name" value="ADH-like_N"/>
</dbReference>
<evidence type="ECO:0000256" key="4">
    <source>
        <dbReference type="ARBA" id="ARBA00022833"/>
    </source>
</evidence>
<evidence type="ECO:0000313" key="9">
    <source>
        <dbReference type="EMBL" id="TCC36378.1"/>
    </source>
</evidence>
<dbReference type="FunFam" id="3.40.50.720:FF:000022">
    <property type="entry name" value="Cinnamyl alcohol dehydrogenase"/>
    <property type="match status" value="1"/>
</dbReference>
<feature type="domain" description="Enoyl reductase (ER)" evidence="8">
    <location>
        <begin position="15"/>
        <end position="336"/>
    </location>
</feature>
<dbReference type="PROSITE" id="PS00059">
    <property type="entry name" value="ADH_ZINC"/>
    <property type="match status" value="1"/>
</dbReference>
<dbReference type="SMART" id="SM00829">
    <property type="entry name" value="PKS_ER"/>
    <property type="match status" value="1"/>
</dbReference>
<comment type="cofactor">
    <cofactor evidence="1 7">
        <name>Zn(2+)</name>
        <dbReference type="ChEBI" id="CHEBI:29105"/>
    </cofactor>
</comment>
<dbReference type="GO" id="GO:0008106">
    <property type="term" value="F:alcohol dehydrogenase (NADP+) activity"/>
    <property type="evidence" value="ECO:0007669"/>
    <property type="project" value="UniProtKB-EC"/>
</dbReference>
<dbReference type="PANTHER" id="PTHR42940">
    <property type="entry name" value="ALCOHOL DEHYDROGENASE 1-RELATED"/>
    <property type="match status" value="1"/>
</dbReference>
<dbReference type="GO" id="GO:0005737">
    <property type="term" value="C:cytoplasm"/>
    <property type="evidence" value="ECO:0007669"/>
    <property type="project" value="TreeGrafter"/>
</dbReference>
<dbReference type="InterPro" id="IPR036291">
    <property type="entry name" value="NAD(P)-bd_dom_sf"/>
</dbReference>
<reference evidence="9 10" key="1">
    <citation type="submission" date="2019-02" db="EMBL/GenBank/DDBJ databases">
        <title>Kribbella capetownensis sp. nov. and Kribbella speibonae sp. nov., isolated from soil.</title>
        <authorList>
            <person name="Curtis S.M."/>
            <person name="Norton I."/>
            <person name="Everest G.J."/>
            <person name="Meyers P.R."/>
        </authorList>
    </citation>
    <scope>NUCLEOTIDE SEQUENCE [LARGE SCALE GENOMIC DNA]</scope>
    <source>
        <strain evidence="9 10">YM55</strain>
    </source>
</reference>
<dbReference type="EMBL" id="SJKC01000003">
    <property type="protein sequence ID" value="TCC36378.1"/>
    <property type="molecule type" value="Genomic_DNA"/>
</dbReference>
<proteinExistence type="inferred from homology"/>
<sequence length="342" mass="34862">MVNTTTAMAIEAPASALEAIQVPSQGPGRAQVLVQVEASGVCNADLGLAAAKEPATGFPIVPGHEVAGTIAAIGADVAGWSVGDRVAVGWFGGSCGHCAFCRTGDPVHCAERRTPGVDYRGGWAETIVVPADALARIPEGLDFADAAPMGCAGVTVFNALRHAGVRAGGTVAVFGIGGLGHLAVSFSKALGYRTIAISRGDERKPQALELGAQSYIDSATEDVPAALQRLGGADLIISTASATDAVSGLVTGLRVGGRLTLVGVDGGRLTISAVQLVMNRQVVTGSLTGSPRDIEETMEFAVTNGIRPVIERMPLVQAEAALNKLRHGGVRFRIVLEPGAEG</sequence>
<gene>
    <name evidence="9" type="ORF">E0H92_27435</name>
</gene>
<dbReference type="AlphaFoldDB" id="A0A4R0IXS6"/>
<accession>A0A4R0IXS6</accession>
<comment type="caution">
    <text evidence="9">The sequence shown here is derived from an EMBL/GenBank/DDBJ whole genome shotgun (WGS) entry which is preliminary data.</text>
</comment>
<dbReference type="InterPro" id="IPR020843">
    <property type="entry name" value="ER"/>
</dbReference>
<evidence type="ECO:0000256" key="2">
    <source>
        <dbReference type="ARBA" id="ARBA00008072"/>
    </source>
</evidence>
<evidence type="ECO:0000313" key="10">
    <source>
        <dbReference type="Proteomes" id="UP000294225"/>
    </source>
</evidence>
<dbReference type="GO" id="GO:0008270">
    <property type="term" value="F:zinc ion binding"/>
    <property type="evidence" value="ECO:0007669"/>
    <property type="project" value="InterPro"/>
</dbReference>